<dbReference type="PANTHER" id="PTHR12214:SF0">
    <property type="entry name" value="LD29489P"/>
    <property type="match status" value="1"/>
</dbReference>
<sequence>MLVDKCWDPLSSSQTLRLLSIITRYIRRFPTLGPGSKSLTNLFNAILHKMKTSLEHDVFIPMTPKLADSRSSFFQRQFSSGLKLLKNISSWQGVLNDSTLKELALTSLLNRYLLTAIKFCMLTDAVSKVNLITQILPRIWLQSNMAELKMFTTTVMGLLQQLDKNSPLHLESIDILNGILKTVRN</sequence>
<dbReference type="EMBL" id="JARQZJ010000062">
    <property type="protein sequence ID" value="KAK9879759.1"/>
    <property type="molecule type" value="Genomic_DNA"/>
</dbReference>
<evidence type="ECO:0000256" key="1">
    <source>
        <dbReference type="ARBA" id="ARBA00004123"/>
    </source>
</evidence>
<dbReference type="AlphaFoldDB" id="A0AAW1UGG8"/>
<dbReference type="GO" id="GO:0005634">
    <property type="term" value="C:nucleus"/>
    <property type="evidence" value="ECO:0007669"/>
    <property type="project" value="UniProtKB-SubCell"/>
</dbReference>
<accession>A0AAW1UGG8</accession>
<evidence type="ECO:0000313" key="6">
    <source>
        <dbReference type="Proteomes" id="UP001431783"/>
    </source>
</evidence>
<dbReference type="GO" id="GO:0000398">
    <property type="term" value="P:mRNA splicing, via spliceosome"/>
    <property type="evidence" value="ECO:0007669"/>
    <property type="project" value="InterPro"/>
</dbReference>
<dbReference type="InterPro" id="IPR022783">
    <property type="entry name" value="GCFC_dom"/>
</dbReference>
<comment type="subcellular location">
    <subcellularLocation>
        <location evidence="1">Nucleus</location>
    </subcellularLocation>
</comment>
<keyword evidence="6" id="KW-1185">Reference proteome</keyword>
<organism evidence="5 6">
    <name type="scientific">Henosepilachna vigintioctopunctata</name>
    <dbReference type="NCBI Taxonomy" id="420089"/>
    <lineage>
        <taxon>Eukaryota</taxon>
        <taxon>Metazoa</taxon>
        <taxon>Ecdysozoa</taxon>
        <taxon>Arthropoda</taxon>
        <taxon>Hexapoda</taxon>
        <taxon>Insecta</taxon>
        <taxon>Pterygota</taxon>
        <taxon>Neoptera</taxon>
        <taxon>Endopterygota</taxon>
        <taxon>Coleoptera</taxon>
        <taxon>Polyphaga</taxon>
        <taxon>Cucujiformia</taxon>
        <taxon>Coccinelloidea</taxon>
        <taxon>Coccinellidae</taxon>
        <taxon>Epilachninae</taxon>
        <taxon>Epilachnini</taxon>
        <taxon>Henosepilachna</taxon>
    </lineage>
</organism>
<dbReference type="Proteomes" id="UP001431783">
    <property type="component" value="Unassembled WGS sequence"/>
</dbReference>
<dbReference type="Pfam" id="PF07842">
    <property type="entry name" value="GCFC"/>
    <property type="match status" value="1"/>
</dbReference>
<evidence type="ECO:0000313" key="5">
    <source>
        <dbReference type="EMBL" id="KAK9879759.1"/>
    </source>
</evidence>
<dbReference type="GO" id="GO:0003677">
    <property type="term" value="F:DNA binding"/>
    <property type="evidence" value="ECO:0007669"/>
    <property type="project" value="InterPro"/>
</dbReference>
<protein>
    <recommendedName>
        <fullName evidence="4">GCF C-terminal domain-containing protein</fullName>
    </recommendedName>
</protein>
<evidence type="ECO:0000256" key="3">
    <source>
        <dbReference type="ARBA" id="ARBA00023242"/>
    </source>
</evidence>
<dbReference type="PANTHER" id="PTHR12214">
    <property type="entry name" value="GC-RICH SEQUENCE DNA-BINDING FACTOR"/>
    <property type="match status" value="1"/>
</dbReference>
<evidence type="ECO:0000259" key="4">
    <source>
        <dbReference type="Pfam" id="PF07842"/>
    </source>
</evidence>
<comment type="caution">
    <text evidence="5">The sequence shown here is derived from an EMBL/GenBank/DDBJ whole genome shotgun (WGS) entry which is preliminary data.</text>
</comment>
<dbReference type="InterPro" id="IPR012890">
    <property type="entry name" value="GCFC2-like"/>
</dbReference>
<gene>
    <name evidence="5" type="ORF">WA026_006821</name>
</gene>
<keyword evidence="3" id="KW-0539">Nucleus</keyword>
<reference evidence="5 6" key="1">
    <citation type="submission" date="2023-03" db="EMBL/GenBank/DDBJ databases">
        <title>Genome insight into feeding habits of ladybird beetles.</title>
        <authorList>
            <person name="Li H.-S."/>
            <person name="Huang Y.-H."/>
            <person name="Pang H."/>
        </authorList>
    </citation>
    <scope>NUCLEOTIDE SEQUENCE [LARGE SCALE GENOMIC DNA]</scope>
    <source>
        <strain evidence="5">SYSU_2023b</strain>
        <tissue evidence="5">Whole body</tissue>
    </source>
</reference>
<proteinExistence type="inferred from homology"/>
<feature type="domain" description="GCF C-terminal" evidence="4">
    <location>
        <begin position="3"/>
        <end position="113"/>
    </location>
</feature>
<name>A0AAW1UGG8_9CUCU</name>
<comment type="similarity">
    <text evidence="2">Belongs to the GCF family.</text>
</comment>
<evidence type="ECO:0000256" key="2">
    <source>
        <dbReference type="ARBA" id="ARBA00010801"/>
    </source>
</evidence>